<protein>
    <submittedName>
        <fullName evidence="3">Secreted protein</fullName>
    </submittedName>
</protein>
<dbReference type="Proteomes" id="UP000271162">
    <property type="component" value="Unassembled WGS sequence"/>
</dbReference>
<dbReference type="WBParaSite" id="NBR_0000548001-mRNA-1">
    <property type="protein sequence ID" value="NBR_0000548001-mRNA-1"/>
    <property type="gene ID" value="NBR_0000548001"/>
</dbReference>
<evidence type="ECO:0000313" key="3">
    <source>
        <dbReference type="WBParaSite" id="NBR_0000548001-mRNA-1"/>
    </source>
</evidence>
<reference evidence="3" key="1">
    <citation type="submission" date="2017-02" db="UniProtKB">
        <authorList>
            <consortium name="WormBaseParasite"/>
        </authorList>
    </citation>
    <scope>IDENTIFICATION</scope>
</reference>
<evidence type="ECO:0000313" key="2">
    <source>
        <dbReference type="Proteomes" id="UP000271162"/>
    </source>
</evidence>
<gene>
    <name evidence="1" type="ORF">NBR_LOCUS5481</name>
</gene>
<keyword evidence="2" id="KW-1185">Reference proteome</keyword>
<proteinExistence type="predicted"/>
<organism evidence="3">
    <name type="scientific">Nippostrongylus brasiliensis</name>
    <name type="common">Rat hookworm</name>
    <dbReference type="NCBI Taxonomy" id="27835"/>
    <lineage>
        <taxon>Eukaryota</taxon>
        <taxon>Metazoa</taxon>
        <taxon>Ecdysozoa</taxon>
        <taxon>Nematoda</taxon>
        <taxon>Chromadorea</taxon>
        <taxon>Rhabditida</taxon>
        <taxon>Rhabditina</taxon>
        <taxon>Rhabditomorpha</taxon>
        <taxon>Strongyloidea</taxon>
        <taxon>Heligmosomidae</taxon>
        <taxon>Nippostrongylus</taxon>
    </lineage>
</organism>
<evidence type="ECO:0000313" key="1">
    <source>
        <dbReference type="EMBL" id="VDL69070.1"/>
    </source>
</evidence>
<accession>A0A0N4XSH8</accession>
<dbReference type="AlphaFoldDB" id="A0A0N4XSH8"/>
<reference evidence="1 2" key="2">
    <citation type="submission" date="2018-11" db="EMBL/GenBank/DDBJ databases">
        <authorList>
            <consortium name="Pathogen Informatics"/>
        </authorList>
    </citation>
    <scope>NUCLEOTIDE SEQUENCE [LARGE SCALE GENOMIC DNA]</scope>
</reference>
<dbReference type="EMBL" id="UYSL01013390">
    <property type="protein sequence ID" value="VDL69070.1"/>
    <property type="molecule type" value="Genomic_DNA"/>
</dbReference>
<sequence length="75" mass="8714">MVLRTCGYTTVVLGRCSLAFRDPHRSQIPYDDFHLVTAFAFTKERRHPVRRPANERFTFIGVSAGYATDPFQRKH</sequence>
<name>A0A0N4XSH8_NIPBR</name>